<evidence type="ECO:0000313" key="1">
    <source>
        <dbReference type="EMBL" id="KAI9388110.1"/>
    </source>
</evidence>
<comment type="caution">
    <text evidence="1">The sequence shown here is derived from an EMBL/GenBank/DDBJ whole genome shotgun (WGS) entry which is preliminary data.</text>
</comment>
<accession>A0ACC0SFW4</accession>
<dbReference type="Proteomes" id="UP000006729">
    <property type="component" value="Chromosome 9"/>
</dbReference>
<protein>
    <submittedName>
        <fullName evidence="1">Uncharacterized protein</fullName>
    </submittedName>
</protein>
<dbReference type="EMBL" id="CM009298">
    <property type="protein sequence ID" value="KAI9388110.1"/>
    <property type="molecule type" value="Genomic_DNA"/>
</dbReference>
<keyword evidence="2" id="KW-1185">Reference proteome</keyword>
<name>A0ACC0SFW4_POPTR</name>
<gene>
    <name evidence="1" type="ORF">POPTR_009G014750v4</name>
</gene>
<sequence length="161" mass="18924">MILCSWWIGYSLNPPLKLLLLRAKIDCGKPYPLQIKPAQSTSHRNRTWMMTGTWRYHVLAVAVLAEFIQPFILKSQYMLLTNKIIASLSQRPFRYSFDEIRKSQMPEILHVLKFECSTGAYFEHSWHPYKTCMISFKLIISCTMCLHDAKNLNTQFKTLFN</sequence>
<organism evidence="1 2">
    <name type="scientific">Populus trichocarpa</name>
    <name type="common">Western balsam poplar</name>
    <name type="synonym">Populus balsamifera subsp. trichocarpa</name>
    <dbReference type="NCBI Taxonomy" id="3694"/>
    <lineage>
        <taxon>Eukaryota</taxon>
        <taxon>Viridiplantae</taxon>
        <taxon>Streptophyta</taxon>
        <taxon>Embryophyta</taxon>
        <taxon>Tracheophyta</taxon>
        <taxon>Spermatophyta</taxon>
        <taxon>Magnoliopsida</taxon>
        <taxon>eudicotyledons</taxon>
        <taxon>Gunneridae</taxon>
        <taxon>Pentapetalae</taxon>
        <taxon>rosids</taxon>
        <taxon>fabids</taxon>
        <taxon>Malpighiales</taxon>
        <taxon>Salicaceae</taxon>
        <taxon>Saliceae</taxon>
        <taxon>Populus</taxon>
    </lineage>
</organism>
<evidence type="ECO:0000313" key="2">
    <source>
        <dbReference type="Proteomes" id="UP000006729"/>
    </source>
</evidence>
<proteinExistence type="predicted"/>
<reference evidence="1 2" key="1">
    <citation type="journal article" date="2006" name="Science">
        <title>The genome of black cottonwood, Populus trichocarpa (Torr. &amp; Gray).</title>
        <authorList>
            <person name="Tuskan G.A."/>
            <person name="Difazio S."/>
            <person name="Jansson S."/>
            <person name="Bohlmann J."/>
            <person name="Grigoriev I."/>
            <person name="Hellsten U."/>
            <person name="Putnam N."/>
            <person name="Ralph S."/>
            <person name="Rombauts S."/>
            <person name="Salamov A."/>
            <person name="Schein J."/>
            <person name="Sterck L."/>
            <person name="Aerts A."/>
            <person name="Bhalerao R.R."/>
            <person name="Bhalerao R.P."/>
            <person name="Blaudez D."/>
            <person name="Boerjan W."/>
            <person name="Brun A."/>
            <person name="Brunner A."/>
            <person name="Busov V."/>
            <person name="Campbell M."/>
            <person name="Carlson J."/>
            <person name="Chalot M."/>
            <person name="Chapman J."/>
            <person name="Chen G.L."/>
            <person name="Cooper D."/>
            <person name="Coutinho P.M."/>
            <person name="Couturier J."/>
            <person name="Covert S."/>
            <person name="Cronk Q."/>
            <person name="Cunningham R."/>
            <person name="Davis J."/>
            <person name="Degroeve S."/>
            <person name="Dejardin A."/>
            <person name="Depamphilis C."/>
            <person name="Detter J."/>
            <person name="Dirks B."/>
            <person name="Dubchak I."/>
            <person name="Duplessis S."/>
            <person name="Ehlting J."/>
            <person name="Ellis B."/>
            <person name="Gendler K."/>
            <person name="Goodstein D."/>
            <person name="Gribskov M."/>
            <person name="Grimwood J."/>
            <person name="Groover A."/>
            <person name="Gunter L."/>
            <person name="Hamberger B."/>
            <person name="Heinze B."/>
            <person name="Helariutta Y."/>
            <person name="Henrissat B."/>
            <person name="Holligan D."/>
            <person name="Holt R."/>
            <person name="Huang W."/>
            <person name="Islam-Faridi N."/>
            <person name="Jones S."/>
            <person name="Jones-Rhoades M."/>
            <person name="Jorgensen R."/>
            <person name="Joshi C."/>
            <person name="Kangasjarvi J."/>
            <person name="Karlsson J."/>
            <person name="Kelleher C."/>
            <person name="Kirkpatrick R."/>
            <person name="Kirst M."/>
            <person name="Kohler A."/>
            <person name="Kalluri U."/>
            <person name="Larimer F."/>
            <person name="Leebens-Mack J."/>
            <person name="Leple J.C."/>
            <person name="Locascio P."/>
            <person name="Lou Y."/>
            <person name="Lucas S."/>
            <person name="Martin F."/>
            <person name="Montanini B."/>
            <person name="Napoli C."/>
            <person name="Nelson D.R."/>
            <person name="Nelson C."/>
            <person name="Nieminen K."/>
            <person name="Nilsson O."/>
            <person name="Pereda V."/>
            <person name="Peter G."/>
            <person name="Philippe R."/>
            <person name="Pilate G."/>
            <person name="Poliakov A."/>
            <person name="Razumovskaya J."/>
            <person name="Richardson P."/>
            <person name="Rinaldi C."/>
            <person name="Ritland K."/>
            <person name="Rouze P."/>
            <person name="Ryaboy D."/>
            <person name="Schmutz J."/>
            <person name="Schrader J."/>
            <person name="Segerman B."/>
            <person name="Shin H."/>
            <person name="Siddiqui A."/>
            <person name="Sterky F."/>
            <person name="Terry A."/>
            <person name="Tsai C.J."/>
            <person name="Uberbacher E."/>
            <person name="Unneberg P."/>
            <person name="Vahala J."/>
            <person name="Wall K."/>
            <person name="Wessler S."/>
            <person name="Yang G."/>
            <person name="Yin T."/>
            <person name="Douglas C."/>
            <person name="Marra M."/>
            <person name="Sandberg G."/>
            <person name="Van de Peer Y."/>
            <person name="Rokhsar D."/>
        </authorList>
    </citation>
    <scope>NUCLEOTIDE SEQUENCE [LARGE SCALE GENOMIC DNA]</scope>
    <source>
        <strain evidence="2">cv. Nisqually</strain>
    </source>
</reference>